<dbReference type="PANTHER" id="PTHR42939:SF1">
    <property type="entry name" value="ABC TRANSPORTER ATP-BINDING PROTEIN ALBC-RELATED"/>
    <property type="match status" value="1"/>
</dbReference>
<dbReference type="InterPro" id="IPR003439">
    <property type="entry name" value="ABC_transporter-like_ATP-bd"/>
</dbReference>
<evidence type="ECO:0000313" key="6">
    <source>
        <dbReference type="Proteomes" id="UP000470771"/>
    </source>
</evidence>
<dbReference type="PROSITE" id="PS00211">
    <property type="entry name" value="ABC_TRANSPORTER_1"/>
    <property type="match status" value="1"/>
</dbReference>
<dbReference type="InterPro" id="IPR017871">
    <property type="entry name" value="ABC_transporter-like_CS"/>
</dbReference>
<dbReference type="Gene3D" id="3.40.50.300">
    <property type="entry name" value="P-loop containing nucleotide triphosphate hydrolases"/>
    <property type="match status" value="1"/>
</dbReference>
<proteinExistence type="predicted"/>
<evidence type="ECO:0000256" key="3">
    <source>
        <dbReference type="ARBA" id="ARBA00022840"/>
    </source>
</evidence>
<dbReference type="GO" id="GO:0005524">
    <property type="term" value="F:ATP binding"/>
    <property type="evidence" value="ECO:0007669"/>
    <property type="project" value="UniProtKB-KW"/>
</dbReference>
<dbReference type="EMBL" id="WWNE01000009">
    <property type="protein sequence ID" value="NBG66753.1"/>
    <property type="molecule type" value="Genomic_DNA"/>
</dbReference>
<dbReference type="Pfam" id="PF00005">
    <property type="entry name" value="ABC_tran"/>
    <property type="match status" value="1"/>
</dbReference>
<dbReference type="RefSeq" id="WP_160633710.1">
    <property type="nucleotide sequence ID" value="NZ_WWNE01000009.1"/>
</dbReference>
<feature type="domain" description="ABC transporter" evidence="4">
    <location>
        <begin position="3"/>
        <end position="206"/>
    </location>
</feature>
<dbReference type="Proteomes" id="UP000470771">
    <property type="component" value="Unassembled WGS sequence"/>
</dbReference>
<dbReference type="InterPro" id="IPR027417">
    <property type="entry name" value="P-loop_NTPase"/>
</dbReference>
<keyword evidence="6" id="KW-1185">Reference proteome</keyword>
<dbReference type="InterPro" id="IPR003593">
    <property type="entry name" value="AAA+_ATPase"/>
</dbReference>
<name>A0A6N9NLD2_9FLAO</name>
<keyword evidence="1" id="KW-0813">Transport</keyword>
<evidence type="ECO:0000256" key="2">
    <source>
        <dbReference type="ARBA" id="ARBA00022741"/>
    </source>
</evidence>
<comment type="caution">
    <text evidence="5">The sequence shown here is derived from an EMBL/GenBank/DDBJ whole genome shotgun (WGS) entry which is preliminary data.</text>
</comment>
<evidence type="ECO:0000256" key="1">
    <source>
        <dbReference type="ARBA" id="ARBA00022448"/>
    </source>
</evidence>
<dbReference type="SUPFAM" id="SSF52540">
    <property type="entry name" value="P-loop containing nucleoside triphosphate hydrolases"/>
    <property type="match status" value="1"/>
</dbReference>
<evidence type="ECO:0000313" key="5">
    <source>
        <dbReference type="EMBL" id="NBG66753.1"/>
    </source>
</evidence>
<dbReference type="SMART" id="SM00382">
    <property type="entry name" value="AAA"/>
    <property type="match status" value="1"/>
</dbReference>
<dbReference type="GO" id="GO:0016887">
    <property type="term" value="F:ATP hydrolysis activity"/>
    <property type="evidence" value="ECO:0007669"/>
    <property type="project" value="InterPro"/>
</dbReference>
<organism evidence="5 6">
    <name type="scientific">Acidiluteibacter ferrifornacis</name>
    <dbReference type="NCBI Taxonomy" id="2692424"/>
    <lineage>
        <taxon>Bacteria</taxon>
        <taxon>Pseudomonadati</taxon>
        <taxon>Bacteroidota</taxon>
        <taxon>Flavobacteriia</taxon>
        <taxon>Flavobacteriales</taxon>
        <taxon>Cryomorphaceae</taxon>
        <taxon>Acidiluteibacter</taxon>
    </lineage>
</organism>
<dbReference type="PANTHER" id="PTHR42939">
    <property type="entry name" value="ABC TRANSPORTER ATP-BINDING PROTEIN ALBC-RELATED"/>
    <property type="match status" value="1"/>
</dbReference>
<sequence length="206" mass="23330">MTITLDNLGRRFNKEWIFRGISKVIDPLHPTVIFGNNGSGKSTLMKLITSSEIPSEGSIKYQIGDNVIPEDKVFSYIGMATPYMDLPEEFTLSELLQFNLKFKPFNDGLGVKDIAEIAFLSDSLNKQVKVFSSGMKQRLKLALAFYTKNAILLLDEPTSNLDQKGIHWYQEQLVKVGTTKTIVICSNAKEEEHFICNQIIDINQYK</sequence>
<keyword evidence="3 5" id="KW-0067">ATP-binding</keyword>
<gene>
    <name evidence="5" type="ORF">GQN54_11565</name>
</gene>
<keyword evidence="2" id="KW-0547">Nucleotide-binding</keyword>
<dbReference type="AlphaFoldDB" id="A0A6N9NLD2"/>
<accession>A0A6N9NLD2</accession>
<dbReference type="PROSITE" id="PS50893">
    <property type="entry name" value="ABC_TRANSPORTER_2"/>
    <property type="match status" value="1"/>
</dbReference>
<protein>
    <submittedName>
        <fullName evidence="5">ATP-binding cassette domain-containing protein</fullName>
    </submittedName>
</protein>
<reference evidence="5 6" key="1">
    <citation type="submission" date="2019-12" db="EMBL/GenBank/DDBJ databases">
        <authorList>
            <person name="Zhao J."/>
        </authorList>
    </citation>
    <scope>NUCLEOTIDE SEQUENCE [LARGE SCALE GENOMIC DNA]</scope>
    <source>
        <strain evidence="5 6">S-15</strain>
    </source>
</reference>
<dbReference type="InterPro" id="IPR051782">
    <property type="entry name" value="ABC_Transporter_VariousFunc"/>
</dbReference>
<evidence type="ECO:0000259" key="4">
    <source>
        <dbReference type="PROSITE" id="PS50893"/>
    </source>
</evidence>